<dbReference type="Proteomes" id="UP000017836">
    <property type="component" value="Unassembled WGS sequence"/>
</dbReference>
<organism evidence="2 3">
    <name type="scientific">Amborella trichopoda</name>
    <dbReference type="NCBI Taxonomy" id="13333"/>
    <lineage>
        <taxon>Eukaryota</taxon>
        <taxon>Viridiplantae</taxon>
        <taxon>Streptophyta</taxon>
        <taxon>Embryophyta</taxon>
        <taxon>Tracheophyta</taxon>
        <taxon>Spermatophyta</taxon>
        <taxon>Magnoliopsida</taxon>
        <taxon>Amborellales</taxon>
        <taxon>Amborellaceae</taxon>
        <taxon>Amborella</taxon>
    </lineage>
</organism>
<feature type="compositionally biased region" description="Acidic residues" evidence="1">
    <location>
        <begin position="71"/>
        <end position="81"/>
    </location>
</feature>
<feature type="compositionally biased region" description="Basic residues" evidence="1">
    <location>
        <begin position="105"/>
        <end position="121"/>
    </location>
</feature>
<evidence type="ECO:0000256" key="1">
    <source>
        <dbReference type="SAM" id="MobiDB-lite"/>
    </source>
</evidence>
<evidence type="ECO:0000313" key="2">
    <source>
        <dbReference type="EMBL" id="ERM97836.1"/>
    </source>
</evidence>
<accession>W1NNZ2</accession>
<dbReference type="Gramene" id="ERM97836">
    <property type="protein sequence ID" value="ERM97836"/>
    <property type="gene ID" value="AMTR_s00118p00077280"/>
</dbReference>
<dbReference type="EMBL" id="KI395787">
    <property type="protein sequence ID" value="ERM97836.1"/>
    <property type="molecule type" value="Genomic_DNA"/>
</dbReference>
<dbReference type="HOGENOM" id="CLU_167812_0_0_1"/>
<gene>
    <name evidence="2" type="ORF">AMTR_s00118p00077280</name>
</gene>
<protein>
    <submittedName>
        <fullName evidence="2">Uncharacterized protein</fullName>
    </submittedName>
</protein>
<reference evidence="3" key="1">
    <citation type="journal article" date="2013" name="Science">
        <title>The Amborella genome and the evolution of flowering plants.</title>
        <authorList>
            <consortium name="Amborella Genome Project"/>
        </authorList>
    </citation>
    <scope>NUCLEOTIDE SEQUENCE [LARGE SCALE GENOMIC DNA]</scope>
</reference>
<sequence>MSHQGYEDKLVRVVEASTTILVEVLTLRQKWYSEVYNHVINAFEMLSKFVSVDMVDIEARMEILQRQVNDEAVEEEGEQDVVGESSRPAENLAPSTQPVVEEPRRHNKQKKQYQLKRRRPV</sequence>
<feature type="region of interest" description="Disordered" evidence="1">
    <location>
        <begin position="70"/>
        <end position="121"/>
    </location>
</feature>
<name>W1NNZ2_AMBTC</name>
<keyword evidence="3" id="KW-1185">Reference proteome</keyword>
<dbReference type="AlphaFoldDB" id="W1NNZ2"/>
<proteinExistence type="predicted"/>
<evidence type="ECO:0000313" key="3">
    <source>
        <dbReference type="Proteomes" id="UP000017836"/>
    </source>
</evidence>